<organism evidence="1">
    <name type="scientific">Anguilla anguilla</name>
    <name type="common">European freshwater eel</name>
    <name type="synonym">Muraena anguilla</name>
    <dbReference type="NCBI Taxonomy" id="7936"/>
    <lineage>
        <taxon>Eukaryota</taxon>
        <taxon>Metazoa</taxon>
        <taxon>Chordata</taxon>
        <taxon>Craniata</taxon>
        <taxon>Vertebrata</taxon>
        <taxon>Euteleostomi</taxon>
        <taxon>Actinopterygii</taxon>
        <taxon>Neopterygii</taxon>
        <taxon>Teleostei</taxon>
        <taxon>Anguilliformes</taxon>
        <taxon>Anguillidae</taxon>
        <taxon>Anguilla</taxon>
    </lineage>
</organism>
<reference evidence="1" key="2">
    <citation type="journal article" date="2015" name="Fish Shellfish Immunol.">
        <title>Early steps in the European eel (Anguilla anguilla)-Vibrio vulnificus interaction in the gills: Role of the RtxA13 toxin.</title>
        <authorList>
            <person name="Callol A."/>
            <person name="Pajuelo D."/>
            <person name="Ebbesson L."/>
            <person name="Teles M."/>
            <person name="MacKenzie S."/>
            <person name="Amaro C."/>
        </authorList>
    </citation>
    <scope>NUCLEOTIDE SEQUENCE</scope>
</reference>
<dbReference type="EMBL" id="GBXM01009107">
    <property type="protein sequence ID" value="JAH99470.1"/>
    <property type="molecule type" value="Transcribed_RNA"/>
</dbReference>
<dbReference type="AlphaFoldDB" id="A0A0E9XCA0"/>
<sequence length="96" mass="10937">MSYFRMQLPVYFDFPSLGSFVRKIQILLFYGLPRVVINFKCFIALRTPTEVLALELTGLGTLLWFGCSSTKTPWTGTLRDLPGINPSHTPGEQTWH</sequence>
<name>A0A0E9XCA0_ANGAN</name>
<protein>
    <submittedName>
        <fullName evidence="1">Uncharacterized protein</fullName>
    </submittedName>
</protein>
<reference evidence="1" key="1">
    <citation type="submission" date="2014-11" db="EMBL/GenBank/DDBJ databases">
        <authorList>
            <person name="Amaro Gonzalez C."/>
        </authorList>
    </citation>
    <scope>NUCLEOTIDE SEQUENCE</scope>
</reference>
<proteinExistence type="predicted"/>
<accession>A0A0E9XCA0</accession>
<evidence type="ECO:0000313" key="1">
    <source>
        <dbReference type="EMBL" id="JAH99470.1"/>
    </source>
</evidence>